<dbReference type="EMBL" id="JAERRI010000001">
    <property type="protein sequence ID" value="MBL1088152.1"/>
    <property type="molecule type" value="Genomic_DNA"/>
</dbReference>
<proteinExistence type="predicted"/>
<dbReference type="SUPFAM" id="SSF54427">
    <property type="entry name" value="NTF2-like"/>
    <property type="match status" value="1"/>
</dbReference>
<keyword evidence="2" id="KW-1185">Reference proteome</keyword>
<organism evidence="1 2">
    <name type="scientific">Streptomyces siderophoricus</name>
    <dbReference type="NCBI Taxonomy" id="2802281"/>
    <lineage>
        <taxon>Bacteria</taxon>
        <taxon>Bacillati</taxon>
        <taxon>Actinomycetota</taxon>
        <taxon>Actinomycetes</taxon>
        <taxon>Kitasatosporales</taxon>
        <taxon>Streptomycetaceae</taxon>
        <taxon>Streptomyces</taxon>
    </lineage>
</organism>
<dbReference type="InterPro" id="IPR032710">
    <property type="entry name" value="NTF2-like_dom_sf"/>
</dbReference>
<reference evidence="1 2" key="1">
    <citation type="submission" date="2021-01" db="EMBL/GenBank/DDBJ databases">
        <title>WGS of actinomycetes isolated from Thailand.</title>
        <authorList>
            <person name="Thawai C."/>
        </authorList>
    </citation>
    <scope>NUCLEOTIDE SEQUENCE [LARGE SCALE GENOMIC DNA]</scope>
    <source>
        <strain evidence="1 2">CH9-7</strain>
    </source>
</reference>
<protein>
    <submittedName>
        <fullName evidence="1">Nuclear transport factor 2 family protein</fullName>
    </submittedName>
</protein>
<sequence length="139" mass="15540">MPQTTTPQTTTTRVDRIVRRYVAVWSEPDATARKRAVAELWVPDGIEFVEGTQFHGHDGLLDRVAEAYGLFVGSGEYQIACDDDISVHDDVVLFTIQLKHAKGPHVGEVAWAARVFLVLDDEGRILQDYHLTVQPLPES</sequence>
<dbReference type="Proteomes" id="UP000629371">
    <property type="component" value="Unassembled WGS sequence"/>
</dbReference>
<comment type="caution">
    <text evidence="1">The sequence shown here is derived from an EMBL/GenBank/DDBJ whole genome shotgun (WGS) entry which is preliminary data.</text>
</comment>
<dbReference type="RefSeq" id="WP_201801334.1">
    <property type="nucleotide sequence ID" value="NZ_JAERRI010000001.1"/>
</dbReference>
<gene>
    <name evidence="1" type="ORF">JK360_01860</name>
</gene>
<name>A0ABS1MKF3_9ACTN</name>
<evidence type="ECO:0000313" key="2">
    <source>
        <dbReference type="Proteomes" id="UP000629371"/>
    </source>
</evidence>
<accession>A0ABS1MKF3</accession>
<evidence type="ECO:0000313" key="1">
    <source>
        <dbReference type="EMBL" id="MBL1088152.1"/>
    </source>
</evidence>
<dbReference type="Gene3D" id="3.10.450.50">
    <property type="match status" value="1"/>
</dbReference>